<evidence type="ECO:0000313" key="1">
    <source>
        <dbReference type="EMBL" id="KAJ6956872.1"/>
    </source>
</evidence>
<dbReference type="AlphaFoldDB" id="A0AAD6LA10"/>
<dbReference type="EMBL" id="JAQIZT010000018">
    <property type="protein sequence ID" value="KAJ6956872.1"/>
    <property type="molecule type" value="Genomic_DNA"/>
</dbReference>
<evidence type="ECO:0000313" key="2">
    <source>
        <dbReference type="Proteomes" id="UP001164929"/>
    </source>
</evidence>
<sequence>MKRKRVCYGSFGAGWGLVLVSTWSCFQKDNKLPIISLLSLKKTVADEAGAILQAKLRRLSPAT</sequence>
<gene>
    <name evidence="1" type="ORF">NC653_038936</name>
</gene>
<protein>
    <submittedName>
        <fullName evidence="1">Uncharacterized protein</fullName>
    </submittedName>
</protein>
<accession>A0AAD6LA10</accession>
<name>A0AAD6LA10_9ROSI</name>
<proteinExistence type="predicted"/>
<organism evidence="1 2">
    <name type="scientific">Populus alba x Populus x berolinensis</name>
    <dbReference type="NCBI Taxonomy" id="444605"/>
    <lineage>
        <taxon>Eukaryota</taxon>
        <taxon>Viridiplantae</taxon>
        <taxon>Streptophyta</taxon>
        <taxon>Embryophyta</taxon>
        <taxon>Tracheophyta</taxon>
        <taxon>Spermatophyta</taxon>
        <taxon>Magnoliopsida</taxon>
        <taxon>eudicotyledons</taxon>
        <taxon>Gunneridae</taxon>
        <taxon>Pentapetalae</taxon>
        <taxon>rosids</taxon>
        <taxon>fabids</taxon>
        <taxon>Malpighiales</taxon>
        <taxon>Salicaceae</taxon>
        <taxon>Saliceae</taxon>
        <taxon>Populus</taxon>
    </lineage>
</organism>
<dbReference type="Proteomes" id="UP001164929">
    <property type="component" value="Chromosome 18"/>
</dbReference>
<keyword evidence="2" id="KW-1185">Reference proteome</keyword>
<comment type="caution">
    <text evidence="1">The sequence shown here is derived from an EMBL/GenBank/DDBJ whole genome shotgun (WGS) entry which is preliminary data.</text>
</comment>
<reference evidence="1 2" key="1">
    <citation type="journal article" date="2023" name="Mol. Ecol. Resour.">
        <title>Chromosome-level genome assembly of a triploid poplar Populus alba 'Berolinensis'.</title>
        <authorList>
            <person name="Chen S."/>
            <person name="Yu Y."/>
            <person name="Wang X."/>
            <person name="Wang S."/>
            <person name="Zhang T."/>
            <person name="Zhou Y."/>
            <person name="He R."/>
            <person name="Meng N."/>
            <person name="Wang Y."/>
            <person name="Liu W."/>
            <person name="Liu Z."/>
            <person name="Liu J."/>
            <person name="Guo Q."/>
            <person name="Huang H."/>
            <person name="Sederoff R.R."/>
            <person name="Wang G."/>
            <person name="Qu G."/>
            <person name="Chen S."/>
        </authorList>
    </citation>
    <scope>NUCLEOTIDE SEQUENCE [LARGE SCALE GENOMIC DNA]</scope>
    <source>
        <strain evidence="1">SC-2020</strain>
    </source>
</reference>